<dbReference type="EMBL" id="CP000886">
    <property type="protein sequence ID" value="ABX67649.1"/>
    <property type="molecule type" value="Genomic_DNA"/>
</dbReference>
<accession>A0A6C6Z2Z4</accession>
<evidence type="ECO:0000313" key="2">
    <source>
        <dbReference type="Proteomes" id="UP000008556"/>
    </source>
</evidence>
<reference evidence="1 2" key="1">
    <citation type="submission" date="2007-11" db="EMBL/GenBank/DDBJ databases">
        <authorList>
            <consortium name="The Salmonella enterica serovar Paratyphi B Genome Sequencing Project"/>
            <person name="McClelland M."/>
            <person name="Sanderson E.K."/>
            <person name="Porwollik S."/>
            <person name="Spieth J."/>
            <person name="Clifton W.S."/>
            <person name="Fulton R."/>
            <person name="Cordes M."/>
            <person name="Wollam A."/>
            <person name="Shah N."/>
            <person name="Pepin K."/>
            <person name="Bhonagiri V."/>
            <person name="Nash W."/>
            <person name="Johnson M."/>
            <person name="Thiruvilangam P."/>
            <person name="Wilson R."/>
        </authorList>
    </citation>
    <scope>NUCLEOTIDE SEQUENCE [LARGE SCALE GENOMIC DNA]</scope>
    <source>
        <strain evidence="2">ATCC BAA-1250 / SPB7</strain>
    </source>
</reference>
<dbReference type="AlphaFoldDB" id="A0A6C6Z2Z4"/>
<dbReference type="Proteomes" id="UP000008556">
    <property type="component" value="Chromosome"/>
</dbReference>
<name>A0A6C6Z2Z4_SALPB</name>
<evidence type="ECO:0000313" key="1">
    <source>
        <dbReference type="EMBL" id="ABX67649.1"/>
    </source>
</evidence>
<gene>
    <name evidence="1" type="ordered locus">SPAB_02266</name>
</gene>
<protein>
    <submittedName>
        <fullName evidence="1">Uncharacterized protein</fullName>
    </submittedName>
</protein>
<proteinExistence type="predicted"/>
<organism evidence="1 2">
    <name type="scientific">Salmonella paratyphi B (strain ATCC BAA-1250 / SPB7)</name>
    <dbReference type="NCBI Taxonomy" id="1016998"/>
    <lineage>
        <taxon>Bacteria</taxon>
        <taxon>Pseudomonadati</taxon>
        <taxon>Pseudomonadota</taxon>
        <taxon>Gammaproteobacteria</taxon>
        <taxon>Enterobacterales</taxon>
        <taxon>Enterobacteriaceae</taxon>
        <taxon>Salmonella</taxon>
    </lineage>
</organism>
<sequence>MTGIIVLSSLPVYKRILLVRCLVPPGDDNQLTITADYYFHPQHEGPLCLFNCAACA</sequence>
<dbReference type="KEGG" id="spq:SPAB_02266"/>